<feature type="non-terminal residue" evidence="1">
    <location>
        <position position="1"/>
    </location>
</feature>
<sequence>AAELLHLLLPSPTRMTMMMMMTMMRMPSSHSSLRRTRVVDEGRERSLKTRMAMTTIRSLPLCSLSRRKLLMISPPRGSQRA</sequence>
<keyword evidence="2" id="KW-1185">Reference proteome</keyword>
<comment type="caution">
    <text evidence="1">The sequence shown here is derived from an EMBL/GenBank/DDBJ whole genome shotgun (WGS) entry which is preliminary data.</text>
</comment>
<gene>
    <name evidence="1" type="ORF">FOZ63_015420</name>
</gene>
<protein>
    <submittedName>
        <fullName evidence="1">Uncharacterized protein</fullName>
    </submittedName>
</protein>
<reference evidence="1 2" key="1">
    <citation type="submission" date="2020-04" db="EMBL/GenBank/DDBJ databases">
        <title>Perkinsus olseni comparative genomics.</title>
        <authorList>
            <person name="Bogema D.R."/>
        </authorList>
    </citation>
    <scope>NUCLEOTIDE SEQUENCE [LARGE SCALE GENOMIC DNA]</scope>
    <source>
        <strain evidence="1 2">ATCC PRA-207</strain>
    </source>
</reference>
<proteinExistence type="predicted"/>
<accession>A0A7J6UH09</accession>
<name>A0A7J6UH09_PEROL</name>
<dbReference type="AlphaFoldDB" id="A0A7J6UH09"/>
<evidence type="ECO:0000313" key="2">
    <source>
        <dbReference type="Proteomes" id="UP000553632"/>
    </source>
</evidence>
<dbReference type="Proteomes" id="UP000553632">
    <property type="component" value="Unassembled WGS sequence"/>
</dbReference>
<dbReference type="EMBL" id="JABANO010003660">
    <property type="protein sequence ID" value="KAF4756495.1"/>
    <property type="molecule type" value="Genomic_DNA"/>
</dbReference>
<organism evidence="1 2">
    <name type="scientific">Perkinsus olseni</name>
    <name type="common">Perkinsus atlanticus</name>
    <dbReference type="NCBI Taxonomy" id="32597"/>
    <lineage>
        <taxon>Eukaryota</taxon>
        <taxon>Sar</taxon>
        <taxon>Alveolata</taxon>
        <taxon>Perkinsozoa</taxon>
        <taxon>Perkinsea</taxon>
        <taxon>Perkinsida</taxon>
        <taxon>Perkinsidae</taxon>
        <taxon>Perkinsus</taxon>
    </lineage>
</organism>
<feature type="non-terminal residue" evidence="1">
    <location>
        <position position="81"/>
    </location>
</feature>
<evidence type="ECO:0000313" key="1">
    <source>
        <dbReference type="EMBL" id="KAF4756495.1"/>
    </source>
</evidence>